<dbReference type="PANTHER" id="PTHR32094:SF5">
    <property type="entry name" value="FANCONI ANEMIA GROUP E PROTEIN"/>
    <property type="match status" value="1"/>
</dbReference>
<evidence type="ECO:0000256" key="1">
    <source>
        <dbReference type="SAM" id="MobiDB-lite"/>
    </source>
</evidence>
<dbReference type="GO" id="GO:0010705">
    <property type="term" value="P:meiotic DNA double-strand break processing involved in reciprocal meiotic recombination"/>
    <property type="evidence" value="ECO:0007669"/>
    <property type="project" value="EnsemblPlants"/>
</dbReference>
<sequence>MERWKPLLDIFLSSATPESDASLWLKSYSGSASSTGITTLSFISLLTKPLLVDSSTSPSPSSPPPPKTVMWIQTLPNMVQSRILSFLLLDHSRFCAADLSKLAKNVLRGEREVDFWVRRAARNLLDVLSQTRSGYDRVASDEQSKLDDEFQAIPSFLKHAAAAAAHGGGSLLPWLPLNPSSTDSNADRLTRAAASDDDDSSVEMVEVGDSKDDKLDNDIVLLDAEVDGGSGTLDTQVQKMAETLKGQIVCFESTSKTVSLASEMRNLCMGRGRDSRQILALIEPWNADDQTAAILISQLTKPDDEELGWPSHVLSSIVLPKLIILEEPASRVLIAATVEYSKLKPRAAVNALLFPLLHRREGINRHQCDIITKIIKECLHPAHVSAFFQSLLTAENSERRFLTAPGHRHLLLENMVWTESAFSMFKNVLDHNIQLTQDSVDHLVYQAVQLAEKYAKSLKFGNFLLSLVNKCRSMLIPHKQLLSGAVGHTNTLVTKSVIAKLASV</sequence>
<name>A0A7N0VG22_KALFE</name>
<dbReference type="Gramene" id="Kaladp0809s0097.1.v1.1">
    <property type="protein sequence ID" value="Kaladp0809s0097.1.v1.1"/>
    <property type="gene ID" value="Kaladp0809s0097.v1.1"/>
</dbReference>
<dbReference type="OMA" id="VSSFCQK"/>
<evidence type="ECO:0000313" key="2">
    <source>
        <dbReference type="EnsemblPlants" id="Kaladp0809s0097.1.v1.1"/>
    </source>
</evidence>
<dbReference type="AlphaFoldDB" id="A0A7N0VG22"/>
<dbReference type="PANTHER" id="PTHR32094">
    <property type="entry name" value="FANCONI ANEMIA GROUP E PROTEIN"/>
    <property type="match status" value="1"/>
</dbReference>
<protein>
    <recommendedName>
        <fullName evidence="4">Fanconi Anaemia group E protein C-terminal domain-containing protein</fullName>
    </recommendedName>
</protein>
<dbReference type="InterPro" id="IPR039685">
    <property type="entry name" value="FANCE"/>
</dbReference>
<dbReference type="Proteomes" id="UP000594263">
    <property type="component" value="Unplaced"/>
</dbReference>
<organism evidence="2 3">
    <name type="scientific">Kalanchoe fedtschenkoi</name>
    <name type="common">Lavender scallops</name>
    <name type="synonym">South American air plant</name>
    <dbReference type="NCBI Taxonomy" id="63787"/>
    <lineage>
        <taxon>Eukaryota</taxon>
        <taxon>Viridiplantae</taxon>
        <taxon>Streptophyta</taxon>
        <taxon>Embryophyta</taxon>
        <taxon>Tracheophyta</taxon>
        <taxon>Spermatophyta</taxon>
        <taxon>Magnoliopsida</taxon>
        <taxon>eudicotyledons</taxon>
        <taxon>Gunneridae</taxon>
        <taxon>Pentapetalae</taxon>
        <taxon>Saxifragales</taxon>
        <taxon>Crassulaceae</taxon>
        <taxon>Kalanchoe</taxon>
    </lineage>
</organism>
<dbReference type="GO" id="GO:0043240">
    <property type="term" value="C:Fanconi anaemia nuclear complex"/>
    <property type="evidence" value="ECO:0007669"/>
    <property type="project" value="InterPro"/>
</dbReference>
<dbReference type="EnsemblPlants" id="Kaladp0809s0097.1.v1.1">
    <property type="protein sequence ID" value="Kaladp0809s0097.1.v1.1"/>
    <property type="gene ID" value="Kaladp0809s0097.v1.1"/>
</dbReference>
<evidence type="ECO:0000313" key="3">
    <source>
        <dbReference type="Proteomes" id="UP000594263"/>
    </source>
</evidence>
<reference evidence="2" key="1">
    <citation type="submission" date="2021-01" db="UniProtKB">
        <authorList>
            <consortium name="EnsemblPlants"/>
        </authorList>
    </citation>
    <scope>IDENTIFICATION</scope>
</reference>
<keyword evidence="3" id="KW-1185">Reference proteome</keyword>
<feature type="region of interest" description="Disordered" evidence="1">
    <location>
        <begin position="183"/>
        <end position="203"/>
    </location>
</feature>
<evidence type="ECO:0008006" key="4">
    <source>
        <dbReference type="Google" id="ProtNLM"/>
    </source>
</evidence>
<accession>A0A7N0VG22</accession>
<dbReference type="Gene3D" id="1.25.40.480">
    <property type="match status" value="1"/>
</dbReference>
<proteinExistence type="predicted"/>
<dbReference type="GO" id="GO:0036297">
    <property type="term" value="P:interstrand cross-link repair"/>
    <property type="evidence" value="ECO:0007669"/>
    <property type="project" value="InterPro"/>
</dbReference>